<keyword evidence="3" id="KW-0804">Transcription</keyword>
<feature type="domain" description="HTH tetR-type" evidence="5">
    <location>
        <begin position="7"/>
        <end position="67"/>
    </location>
</feature>
<dbReference type="GO" id="GO:0003700">
    <property type="term" value="F:DNA-binding transcription factor activity"/>
    <property type="evidence" value="ECO:0007669"/>
    <property type="project" value="TreeGrafter"/>
</dbReference>
<feature type="DNA-binding region" description="H-T-H motif" evidence="4">
    <location>
        <begin position="30"/>
        <end position="49"/>
    </location>
</feature>
<evidence type="ECO:0000313" key="7">
    <source>
        <dbReference type="Proteomes" id="UP000614996"/>
    </source>
</evidence>
<dbReference type="InterPro" id="IPR001647">
    <property type="entry name" value="HTH_TetR"/>
</dbReference>
<dbReference type="AlphaFoldDB" id="A0A8J4A783"/>
<evidence type="ECO:0000256" key="1">
    <source>
        <dbReference type="ARBA" id="ARBA00023015"/>
    </source>
</evidence>
<evidence type="ECO:0000256" key="2">
    <source>
        <dbReference type="ARBA" id="ARBA00023125"/>
    </source>
</evidence>
<dbReference type="PANTHER" id="PTHR30055">
    <property type="entry name" value="HTH-TYPE TRANSCRIPTIONAL REGULATOR RUTR"/>
    <property type="match status" value="1"/>
</dbReference>
<dbReference type="Gene3D" id="1.10.357.10">
    <property type="entry name" value="Tetracycline Repressor, domain 2"/>
    <property type="match status" value="2"/>
</dbReference>
<dbReference type="PROSITE" id="PS50977">
    <property type="entry name" value="HTH_TETR_2"/>
    <property type="match status" value="1"/>
</dbReference>
<protein>
    <submittedName>
        <fullName evidence="6">TetR family transcriptional regulator</fullName>
    </submittedName>
</protein>
<name>A0A8J4A783_9ACTN</name>
<dbReference type="RefSeq" id="WP_207123909.1">
    <property type="nucleotide sequence ID" value="NZ_BOPO01000020.1"/>
</dbReference>
<dbReference type="GO" id="GO:0000976">
    <property type="term" value="F:transcription cis-regulatory region binding"/>
    <property type="evidence" value="ECO:0007669"/>
    <property type="project" value="TreeGrafter"/>
</dbReference>
<comment type="caution">
    <text evidence="6">The sequence shown here is derived from an EMBL/GenBank/DDBJ whole genome shotgun (WGS) entry which is preliminary data.</text>
</comment>
<organism evidence="6 7">
    <name type="scientific">Actinocatenispora comari</name>
    <dbReference type="NCBI Taxonomy" id="2807577"/>
    <lineage>
        <taxon>Bacteria</taxon>
        <taxon>Bacillati</taxon>
        <taxon>Actinomycetota</taxon>
        <taxon>Actinomycetes</taxon>
        <taxon>Micromonosporales</taxon>
        <taxon>Micromonosporaceae</taxon>
        <taxon>Actinocatenispora</taxon>
    </lineage>
</organism>
<keyword evidence="1" id="KW-0805">Transcription regulation</keyword>
<dbReference type="Pfam" id="PF00440">
    <property type="entry name" value="TetR_N"/>
    <property type="match status" value="1"/>
</dbReference>
<reference evidence="7" key="1">
    <citation type="journal article" date="2021" name="Int. J. Syst. Evol. Microbiol.">
        <title>Actinocatenispora comari sp. nov., an endophytic actinomycete isolated from aerial parts of Comarum salesowianum.</title>
        <authorList>
            <person name="Oyunbileg N."/>
            <person name="Iizaka Y."/>
            <person name="Hamada M."/>
            <person name="Davaapurev B.O."/>
            <person name="Fukumoto A."/>
            <person name="Tsetseg B."/>
            <person name="Kato F."/>
            <person name="Tamura T."/>
            <person name="Batkhuu J."/>
            <person name="Anzai Y."/>
        </authorList>
    </citation>
    <scope>NUCLEOTIDE SEQUENCE [LARGE SCALE GENOMIC DNA]</scope>
    <source>
        <strain evidence="7">NUM-2625</strain>
    </source>
</reference>
<evidence type="ECO:0000256" key="3">
    <source>
        <dbReference type="ARBA" id="ARBA00023163"/>
    </source>
</evidence>
<keyword evidence="7" id="KW-1185">Reference proteome</keyword>
<proteinExistence type="predicted"/>
<evidence type="ECO:0000259" key="5">
    <source>
        <dbReference type="PROSITE" id="PS50977"/>
    </source>
</evidence>
<dbReference type="SUPFAM" id="SSF48498">
    <property type="entry name" value="Tetracyclin repressor-like, C-terminal domain"/>
    <property type="match status" value="1"/>
</dbReference>
<gene>
    <name evidence="6" type="ORF">NUM_14730</name>
</gene>
<keyword evidence="2 4" id="KW-0238">DNA-binding</keyword>
<dbReference type="PANTHER" id="PTHR30055:SF234">
    <property type="entry name" value="HTH-TYPE TRANSCRIPTIONAL REGULATOR BETI"/>
    <property type="match status" value="1"/>
</dbReference>
<dbReference type="InterPro" id="IPR050109">
    <property type="entry name" value="HTH-type_TetR-like_transc_reg"/>
</dbReference>
<dbReference type="InterPro" id="IPR009057">
    <property type="entry name" value="Homeodomain-like_sf"/>
</dbReference>
<accession>A0A8J4A783</accession>
<dbReference type="InterPro" id="IPR036271">
    <property type="entry name" value="Tet_transcr_reg_TetR-rel_C_sf"/>
</dbReference>
<sequence length="233" mass="25632">MRGRVPPRPVTEIAEAAARVFMAKGYRAAGISDVAAALELSHGAVYTYARSKEALLYLALLRLARPEVLAELAIPVATPTAEQFTAAVETGDDPFPVLTAAGPHRRHVAVAEELAAVIDELYAFIEDNRHLLALVERCAPDLPELARYYFVQRRRALLASLGDLLRRHLHAGALRPVPDVPAAARFIVETITWFAWHRRDDPDSGNLDDDACRRTVRHLLLAAFVPGADHQPT</sequence>
<dbReference type="PRINTS" id="PR00455">
    <property type="entry name" value="HTHTETR"/>
</dbReference>
<dbReference type="Proteomes" id="UP000614996">
    <property type="component" value="Unassembled WGS sequence"/>
</dbReference>
<evidence type="ECO:0000313" key="6">
    <source>
        <dbReference type="EMBL" id="GIL26219.1"/>
    </source>
</evidence>
<dbReference type="SUPFAM" id="SSF46689">
    <property type="entry name" value="Homeodomain-like"/>
    <property type="match status" value="1"/>
</dbReference>
<dbReference type="EMBL" id="BOPO01000020">
    <property type="protein sequence ID" value="GIL26219.1"/>
    <property type="molecule type" value="Genomic_DNA"/>
</dbReference>
<evidence type="ECO:0000256" key="4">
    <source>
        <dbReference type="PROSITE-ProRule" id="PRU00335"/>
    </source>
</evidence>